<keyword evidence="4" id="KW-0732">Signal</keyword>
<dbReference type="PROSITE" id="PS51767">
    <property type="entry name" value="PEPTIDASE_A1"/>
    <property type="match status" value="1"/>
</dbReference>
<dbReference type="InterPro" id="IPR009119">
    <property type="entry name" value="BACE"/>
</dbReference>
<evidence type="ECO:0000256" key="9">
    <source>
        <dbReference type="SAM" id="Phobius"/>
    </source>
</evidence>
<evidence type="ECO:0000313" key="11">
    <source>
        <dbReference type="EMBL" id="NDJ92418.1"/>
    </source>
</evidence>
<feature type="domain" description="Peptidase A1" evidence="10">
    <location>
        <begin position="1"/>
        <end position="104"/>
    </location>
</feature>
<dbReference type="InterPro" id="IPR001461">
    <property type="entry name" value="Aspartic_peptidase_A1"/>
</dbReference>
<dbReference type="InterPro" id="IPR032799">
    <property type="entry name" value="TAXi_C"/>
</dbReference>
<dbReference type="Gene3D" id="2.40.70.10">
    <property type="entry name" value="Acid Proteases"/>
    <property type="match status" value="1"/>
</dbReference>
<dbReference type="PANTHER" id="PTHR47965">
    <property type="entry name" value="ASPARTYL PROTEASE-RELATED"/>
    <property type="match status" value="1"/>
</dbReference>
<dbReference type="GO" id="GO:0050435">
    <property type="term" value="P:amyloid-beta metabolic process"/>
    <property type="evidence" value="ECO:0007669"/>
    <property type="project" value="TreeGrafter"/>
</dbReference>
<evidence type="ECO:0000256" key="5">
    <source>
        <dbReference type="ARBA" id="ARBA00022750"/>
    </source>
</evidence>
<dbReference type="PANTHER" id="PTHR47965:SF12">
    <property type="entry name" value="ASPARTIC PROTEINASE 3-RELATED"/>
    <property type="match status" value="1"/>
</dbReference>
<evidence type="ECO:0000256" key="4">
    <source>
        <dbReference type="ARBA" id="ARBA00022729"/>
    </source>
</evidence>
<keyword evidence="8" id="KW-0865">Zymogen</keyword>
<evidence type="ECO:0000256" key="7">
    <source>
        <dbReference type="ARBA" id="ARBA00023136"/>
    </source>
</evidence>
<organism evidence="11">
    <name type="scientific">Henneguya salminicola</name>
    <name type="common">Myxosporean</name>
    <dbReference type="NCBI Taxonomy" id="69463"/>
    <lineage>
        <taxon>Eukaryota</taxon>
        <taxon>Metazoa</taxon>
        <taxon>Cnidaria</taxon>
        <taxon>Myxozoa</taxon>
        <taxon>Myxosporea</taxon>
        <taxon>Bivalvulida</taxon>
        <taxon>Platysporina</taxon>
        <taxon>Myxobolidae</taxon>
        <taxon>Henneguya</taxon>
    </lineage>
</organism>
<sequence>MGIPNQFWQGYQVMCWAFGTTPFNMFPEITLSLSSTNSEYLEFRLLITPQLYLREANDDNSHNLTQNCYRFAISKSEKGIVIGAVFMEGFYVIFDRENSQIGFAKSNCGENGRLNINSKVFGTYKRNNSVRECYTGDNFEDADNIIKLMIYVLTGITLISIIPPIFFILKAAVVFSREK</sequence>
<dbReference type="GO" id="GO:0005768">
    <property type="term" value="C:endosome"/>
    <property type="evidence" value="ECO:0007669"/>
    <property type="project" value="TreeGrafter"/>
</dbReference>
<evidence type="ECO:0000256" key="1">
    <source>
        <dbReference type="ARBA" id="ARBA00004370"/>
    </source>
</evidence>
<keyword evidence="5" id="KW-0064">Aspartyl protease</keyword>
<dbReference type="SUPFAM" id="SSF50630">
    <property type="entry name" value="Acid proteases"/>
    <property type="match status" value="1"/>
</dbReference>
<dbReference type="EMBL" id="GHBP01000664">
    <property type="protein sequence ID" value="NDJ92418.1"/>
    <property type="molecule type" value="Transcribed_RNA"/>
</dbReference>
<comment type="similarity">
    <text evidence="2">Belongs to the peptidase A1 family.</text>
</comment>
<dbReference type="PRINTS" id="PR01815">
    <property type="entry name" value="BACEFAMILY"/>
</dbReference>
<dbReference type="GO" id="GO:0004190">
    <property type="term" value="F:aspartic-type endopeptidase activity"/>
    <property type="evidence" value="ECO:0007669"/>
    <property type="project" value="UniProtKB-KW"/>
</dbReference>
<keyword evidence="3" id="KW-0645">Protease</keyword>
<keyword evidence="9" id="KW-1133">Transmembrane helix</keyword>
<keyword evidence="7 9" id="KW-0472">Membrane</keyword>
<dbReference type="GO" id="GO:0005802">
    <property type="term" value="C:trans-Golgi network"/>
    <property type="evidence" value="ECO:0007669"/>
    <property type="project" value="TreeGrafter"/>
</dbReference>
<feature type="transmembrane region" description="Helical" evidence="9">
    <location>
        <begin position="148"/>
        <end position="169"/>
    </location>
</feature>
<comment type="subcellular location">
    <subcellularLocation>
        <location evidence="1">Membrane</location>
    </subcellularLocation>
</comment>
<dbReference type="AlphaFoldDB" id="A0A6G3MEF3"/>
<name>A0A6G3MEF3_HENSL</name>
<evidence type="ECO:0000259" key="10">
    <source>
        <dbReference type="PROSITE" id="PS51767"/>
    </source>
</evidence>
<evidence type="ECO:0000256" key="3">
    <source>
        <dbReference type="ARBA" id="ARBA00022670"/>
    </source>
</evidence>
<dbReference type="Pfam" id="PF14541">
    <property type="entry name" value="TAXi_C"/>
    <property type="match status" value="1"/>
</dbReference>
<dbReference type="InterPro" id="IPR033121">
    <property type="entry name" value="PEPTIDASE_A1"/>
</dbReference>
<keyword evidence="9" id="KW-0812">Transmembrane</keyword>
<evidence type="ECO:0000256" key="8">
    <source>
        <dbReference type="ARBA" id="ARBA00023145"/>
    </source>
</evidence>
<keyword evidence="6" id="KW-0378">Hydrolase</keyword>
<reference evidence="11" key="1">
    <citation type="submission" date="2018-11" db="EMBL/GenBank/DDBJ databases">
        <title>Henneguya salminicola genome and transcriptome.</title>
        <authorList>
            <person name="Yahalomi D."/>
            <person name="Atkinson S.D."/>
            <person name="Neuhof M."/>
            <person name="Chang E.S."/>
            <person name="Philippe H."/>
            <person name="Cartwright P."/>
            <person name="Bartholomew J.L."/>
            <person name="Huchon D."/>
        </authorList>
    </citation>
    <scope>NUCLEOTIDE SEQUENCE</scope>
    <source>
        <strain evidence="11">Hz1</strain>
        <tissue evidence="11">Whole</tissue>
    </source>
</reference>
<evidence type="ECO:0000256" key="2">
    <source>
        <dbReference type="ARBA" id="ARBA00007447"/>
    </source>
</evidence>
<accession>A0A6G3MEF3</accession>
<dbReference type="InterPro" id="IPR021109">
    <property type="entry name" value="Peptidase_aspartic_dom_sf"/>
</dbReference>
<proteinExistence type="inferred from homology"/>
<dbReference type="GO" id="GO:0006509">
    <property type="term" value="P:membrane protein ectodomain proteolysis"/>
    <property type="evidence" value="ECO:0007669"/>
    <property type="project" value="TreeGrafter"/>
</dbReference>
<evidence type="ECO:0000256" key="6">
    <source>
        <dbReference type="ARBA" id="ARBA00022801"/>
    </source>
</evidence>
<protein>
    <submittedName>
        <fullName evidence="11">Beta-secretase (Trinotate prediction)</fullName>
    </submittedName>
</protein>
<dbReference type="GO" id="GO:0005886">
    <property type="term" value="C:plasma membrane"/>
    <property type="evidence" value="ECO:0007669"/>
    <property type="project" value="TreeGrafter"/>
</dbReference>